<evidence type="ECO:0000256" key="1">
    <source>
        <dbReference type="ARBA" id="ARBA00023015"/>
    </source>
</evidence>
<dbReference type="PROSITE" id="PS50043">
    <property type="entry name" value="HTH_LUXR_2"/>
    <property type="match status" value="1"/>
</dbReference>
<dbReference type="Proteomes" id="UP001501444">
    <property type="component" value="Unassembled WGS sequence"/>
</dbReference>
<feature type="domain" description="HTH luxR-type" evidence="4">
    <location>
        <begin position="43"/>
        <end position="108"/>
    </location>
</feature>
<accession>A0ABP5VAI6</accession>
<name>A0ABP5VAI6_9ACTN</name>
<evidence type="ECO:0000256" key="2">
    <source>
        <dbReference type="ARBA" id="ARBA00023125"/>
    </source>
</evidence>
<dbReference type="PANTHER" id="PTHR44688:SF16">
    <property type="entry name" value="DNA-BINDING TRANSCRIPTIONAL ACTIVATOR DEVR_DOSR"/>
    <property type="match status" value="1"/>
</dbReference>
<dbReference type="Pfam" id="PF00196">
    <property type="entry name" value="GerE"/>
    <property type="match status" value="1"/>
</dbReference>
<dbReference type="PRINTS" id="PR00038">
    <property type="entry name" value="HTHLUXR"/>
</dbReference>
<protein>
    <recommendedName>
        <fullName evidence="4">HTH luxR-type domain-containing protein</fullName>
    </recommendedName>
</protein>
<dbReference type="InterPro" id="IPR000792">
    <property type="entry name" value="Tscrpt_reg_LuxR_C"/>
</dbReference>
<dbReference type="RefSeq" id="WP_344620952.1">
    <property type="nucleotide sequence ID" value="NZ_BAAARV010000144.1"/>
</dbReference>
<evidence type="ECO:0000259" key="4">
    <source>
        <dbReference type="PROSITE" id="PS50043"/>
    </source>
</evidence>
<sequence length="109" mass="11814">MEQHVLVELNAAGLTVTVSGEPGAVAVFVDAVRRGRPAPAPARPTGWARLTSQEAAVATLAGRALTNQQIAHRLHISTHTVNYHLRQIFRKLEIDSRVRLATLAQPNAH</sequence>
<dbReference type="InterPro" id="IPR036388">
    <property type="entry name" value="WH-like_DNA-bd_sf"/>
</dbReference>
<evidence type="ECO:0000256" key="3">
    <source>
        <dbReference type="ARBA" id="ARBA00023163"/>
    </source>
</evidence>
<dbReference type="Gene3D" id="1.10.10.10">
    <property type="entry name" value="Winged helix-like DNA-binding domain superfamily/Winged helix DNA-binding domain"/>
    <property type="match status" value="1"/>
</dbReference>
<evidence type="ECO:0000313" key="5">
    <source>
        <dbReference type="EMBL" id="GAA2396099.1"/>
    </source>
</evidence>
<dbReference type="SMART" id="SM00421">
    <property type="entry name" value="HTH_LUXR"/>
    <property type="match status" value="1"/>
</dbReference>
<comment type="caution">
    <text evidence="5">The sequence shown here is derived from an EMBL/GenBank/DDBJ whole genome shotgun (WGS) entry which is preliminary data.</text>
</comment>
<proteinExistence type="predicted"/>
<dbReference type="CDD" id="cd06170">
    <property type="entry name" value="LuxR_C_like"/>
    <property type="match status" value="1"/>
</dbReference>
<dbReference type="PANTHER" id="PTHR44688">
    <property type="entry name" value="DNA-BINDING TRANSCRIPTIONAL ACTIVATOR DEVR_DOSR"/>
    <property type="match status" value="1"/>
</dbReference>
<keyword evidence="6" id="KW-1185">Reference proteome</keyword>
<dbReference type="EMBL" id="BAAARV010000144">
    <property type="protein sequence ID" value="GAA2396099.1"/>
    <property type="molecule type" value="Genomic_DNA"/>
</dbReference>
<keyword evidence="2" id="KW-0238">DNA-binding</keyword>
<organism evidence="5 6">
    <name type="scientific">Dactylosporangium salmoneum</name>
    <dbReference type="NCBI Taxonomy" id="53361"/>
    <lineage>
        <taxon>Bacteria</taxon>
        <taxon>Bacillati</taxon>
        <taxon>Actinomycetota</taxon>
        <taxon>Actinomycetes</taxon>
        <taxon>Micromonosporales</taxon>
        <taxon>Micromonosporaceae</taxon>
        <taxon>Dactylosporangium</taxon>
    </lineage>
</organism>
<dbReference type="InterPro" id="IPR016032">
    <property type="entry name" value="Sig_transdc_resp-reg_C-effctor"/>
</dbReference>
<evidence type="ECO:0000313" key="6">
    <source>
        <dbReference type="Proteomes" id="UP001501444"/>
    </source>
</evidence>
<reference evidence="6" key="1">
    <citation type="journal article" date="2019" name="Int. J. Syst. Evol. Microbiol.">
        <title>The Global Catalogue of Microorganisms (GCM) 10K type strain sequencing project: providing services to taxonomists for standard genome sequencing and annotation.</title>
        <authorList>
            <consortium name="The Broad Institute Genomics Platform"/>
            <consortium name="The Broad Institute Genome Sequencing Center for Infectious Disease"/>
            <person name="Wu L."/>
            <person name="Ma J."/>
        </authorList>
    </citation>
    <scope>NUCLEOTIDE SEQUENCE [LARGE SCALE GENOMIC DNA]</scope>
    <source>
        <strain evidence="6">JCM 3272</strain>
    </source>
</reference>
<keyword evidence="1" id="KW-0805">Transcription regulation</keyword>
<gene>
    <name evidence="5" type="ORF">GCM10010170_111620</name>
</gene>
<dbReference type="SUPFAM" id="SSF46894">
    <property type="entry name" value="C-terminal effector domain of the bipartite response regulators"/>
    <property type="match status" value="1"/>
</dbReference>
<keyword evidence="3" id="KW-0804">Transcription</keyword>